<protein>
    <submittedName>
        <fullName evidence="4">D-amino acid dehydrogenase small subunit</fullName>
        <ecNumber evidence="4">1.4.99.1</ecNumber>
    </submittedName>
</protein>
<evidence type="ECO:0000256" key="2">
    <source>
        <dbReference type="ARBA" id="ARBA00023002"/>
    </source>
</evidence>
<dbReference type="STRING" id="104102.AtDm6_2586"/>
<name>A0A095AZA4_9PROT</name>
<organism evidence="4 5">
    <name type="scientific">Acetobacter tropicalis</name>
    <dbReference type="NCBI Taxonomy" id="104102"/>
    <lineage>
        <taxon>Bacteria</taxon>
        <taxon>Pseudomonadati</taxon>
        <taxon>Pseudomonadota</taxon>
        <taxon>Alphaproteobacteria</taxon>
        <taxon>Acetobacterales</taxon>
        <taxon>Acetobacteraceae</taxon>
        <taxon>Acetobacter</taxon>
    </lineage>
</organism>
<reference evidence="4 5" key="1">
    <citation type="submission" date="2014-06" db="EMBL/GenBank/DDBJ databases">
        <title>Functional and comparative genomic analyses of the Drosophila gut microbiota identify candidate symbiosis factors.</title>
        <authorList>
            <person name="Newell P.D."/>
            <person name="Chaston J.M."/>
            <person name="Douglas A.E."/>
        </authorList>
    </citation>
    <scope>NUCLEOTIDE SEQUENCE [LARGE SCALE GENOMIC DNA]</scope>
    <source>
        <strain evidence="4 5">DmCS_006</strain>
    </source>
</reference>
<evidence type="ECO:0000259" key="3">
    <source>
        <dbReference type="Pfam" id="PF01266"/>
    </source>
</evidence>
<feature type="domain" description="FAD dependent oxidoreductase" evidence="3">
    <location>
        <begin position="26"/>
        <end position="414"/>
    </location>
</feature>
<dbReference type="InterPro" id="IPR006076">
    <property type="entry name" value="FAD-dep_OxRdtase"/>
</dbReference>
<dbReference type="Pfam" id="PF01266">
    <property type="entry name" value="DAO"/>
    <property type="match status" value="1"/>
</dbReference>
<comment type="similarity">
    <text evidence="1">Belongs to the DadA oxidoreductase family.</text>
</comment>
<dbReference type="GO" id="GO:0005886">
    <property type="term" value="C:plasma membrane"/>
    <property type="evidence" value="ECO:0007669"/>
    <property type="project" value="TreeGrafter"/>
</dbReference>
<dbReference type="Gene3D" id="3.30.9.10">
    <property type="entry name" value="D-Amino Acid Oxidase, subunit A, domain 2"/>
    <property type="match status" value="1"/>
</dbReference>
<comment type="caution">
    <text evidence="4">The sequence shown here is derived from an EMBL/GenBank/DDBJ whole genome shotgun (WGS) entry which is preliminary data.</text>
</comment>
<dbReference type="SUPFAM" id="SSF51971">
    <property type="entry name" value="Nucleotide-binding domain"/>
    <property type="match status" value="1"/>
</dbReference>
<gene>
    <name evidence="4" type="ORF">AtDm6_2586</name>
</gene>
<dbReference type="PATRIC" id="fig|104102.7.peg.2554"/>
<dbReference type="GeneID" id="89477814"/>
<dbReference type="GO" id="GO:0005737">
    <property type="term" value="C:cytoplasm"/>
    <property type="evidence" value="ECO:0007669"/>
    <property type="project" value="TreeGrafter"/>
</dbReference>
<dbReference type="Proteomes" id="UP000029448">
    <property type="component" value="Unassembled WGS sequence"/>
</dbReference>
<proteinExistence type="inferred from homology"/>
<dbReference type="RefSeq" id="WP_231551815.1">
    <property type="nucleotide sequence ID" value="NZ_JACAOJ010000022.1"/>
</dbReference>
<dbReference type="Gene3D" id="3.50.50.60">
    <property type="entry name" value="FAD/NAD(P)-binding domain"/>
    <property type="match status" value="2"/>
</dbReference>
<evidence type="ECO:0000313" key="5">
    <source>
        <dbReference type="Proteomes" id="UP000029448"/>
    </source>
</evidence>
<dbReference type="SUPFAM" id="SSF54373">
    <property type="entry name" value="FAD-linked reductases, C-terminal domain"/>
    <property type="match status" value="1"/>
</dbReference>
<keyword evidence="2 4" id="KW-0560">Oxidoreductase</keyword>
<dbReference type="GO" id="GO:0008718">
    <property type="term" value="F:D-amino-acid dehydrogenase activity"/>
    <property type="evidence" value="ECO:0007669"/>
    <property type="project" value="TreeGrafter"/>
</dbReference>
<dbReference type="PANTHER" id="PTHR13847">
    <property type="entry name" value="SARCOSINE DEHYDROGENASE-RELATED"/>
    <property type="match status" value="1"/>
</dbReference>
<dbReference type="PANTHER" id="PTHR13847:SF280">
    <property type="entry name" value="D-AMINO ACID DEHYDROGENASE"/>
    <property type="match status" value="1"/>
</dbReference>
<dbReference type="InterPro" id="IPR036188">
    <property type="entry name" value="FAD/NAD-bd_sf"/>
</dbReference>
<dbReference type="AlphaFoldDB" id="A0A095AZA4"/>
<accession>A0A095AZA4</accession>
<evidence type="ECO:0000256" key="1">
    <source>
        <dbReference type="ARBA" id="ARBA00009410"/>
    </source>
</evidence>
<dbReference type="EC" id="1.4.99.1" evidence="4"/>
<dbReference type="EMBL" id="JOKM01000088">
    <property type="protein sequence ID" value="KGB22088.1"/>
    <property type="molecule type" value="Genomic_DNA"/>
</dbReference>
<sequence length="421" mass="45536">MLFAHASPVLTIRKGLAVFMPAKRTITVVGGGVIGLTTAYALIQAGHGVTLVEREDHVGEQASFGNGGQLSYRYVRPLADAGVPQEALSWMFRAESPISLKLRLDWHQWRWLADFLLACNARTNRNNTARLLKLALRGQQALNQWRQEGLDDFLWRQPGKLVVYRNAHKFSKAAKAVSNPQQEQVLSPAECARVEPAFAGLAPVLAGGIFSPDDEVADCYLFCQSLLKGLQKSKDFHHVKGNATLEENGADRCRVLLDGIPQQTDVVVLAAGLSSRAMAYPLGINLPLYGLKGYSLTVGADPAVLPDVSVTDYDNRVVYARLGQRLRIAAMVDIGALDATLDPRRIASLKRLAQETLPAAGPYSSAATWAGMRPATPTGVPLVGQTQWRNLLLNVGHGALGFTLSGGSALTIRDLVEGMQP</sequence>
<keyword evidence="5" id="KW-1185">Reference proteome</keyword>
<dbReference type="GO" id="GO:0055130">
    <property type="term" value="P:D-alanine catabolic process"/>
    <property type="evidence" value="ECO:0007669"/>
    <property type="project" value="TreeGrafter"/>
</dbReference>
<evidence type="ECO:0000313" key="4">
    <source>
        <dbReference type="EMBL" id="KGB22088.1"/>
    </source>
</evidence>